<keyword evidence="6" id="KW-1015">Disulfide bond</keyword>
<dbReference type="EC" id="3.4.23.21" evidence="3"/>
<feature type="active site" evidence="5">
    <location>
        <position position="274"/>
    </location>
</feature>
<comment type="similarity">
    <text evidence="2 7">Belongs to the peptidase A1 family.</text>
</comment>
<evidence type="ECO:0000256" key="5">
    <source>
        <dbReference type="PIRSR" id="PIRSR601461-1"/>
    </source>
</evidence>
<keyword evidence="7" id="KW-0378">Hydrolase</keyword>
<feature type="chain" id="PRO_5040142060" description="rhizopuspepsin" evidence="8">
    <location>
        <begin position="17"/>
        <end position="403"/>
    </location>
</feature>
<feature type="active site" evidence="5">
    <location>
        <position position="76"/>
    </location>
</feature>
<organism evidence="10 11">
    <name type="scientific">Rhizopus oryzae</name>
    <name type="common">Mucormycosis agent</name>
    <name type="synonym">Rhizopus arrhizus var. delemar</name>
    <dbReference type="NCBI Taxonomy" id="64495"/>
    <lineage>
        <taxon>Eukaryota</taxon>
        <taxon>Fungi</taxon>
        <taxon>Fungi incertae sedis</taxon>
        <taxon>Mucoromycota</taxon>
        <taxon>Mucoromycotina</taxon>
        <taxon>Mucoromycetes</taxon>
        <taxon>Mucorales</taxon>
        <taxon>Mucorineae</taxon>
        <taxon>Rhizopodaceae</taxon>
        <taxon>Rhizopus</taxon>
    </lineage>
</organism>
<gene>
    <name evidence="10" type="ORF">G6F51_000699</name>
</gene>
<comment type="caution">
    <text evidence="10">The sequence shown here is derived from an EMBL/GenBank/DDBJ whole genome shotgun (WGS) entry which is preliminary data.</text>
</comment>
<dbReference type="InterPro" id="IPR033121">
    <property type="entry name" value="PEPTIDASE_A1"/>
</dbReference>
<dbReference type="InterPro" id="IPR034164">
    <property type="entry name" value="Pepsin-like_dom"/>
</dbReference>
<reference evidence="10" key="1">
    <citation type="journal article" date="2020" name="Microb. Genom.">
        <title>Genetic diversity of clinical and environmental Mucorales isolates obtained from an investigation of mucormycosis cases among solid organ transplant recipients.</title>
        <authorList>
            <person name="Nguyen M.H."/>
            <person name="Kaul D."/>
            <person name="Muto C."/>
            <person name="Cheng S.J."/>
            <person name="Richter R.A."/>
            <person name="Bruno V.M."/>
            <person name="Liu G."/>
            <person name="Beyhan S."/>
            <person name="Sundermann A.J."/>
            <person name="Mounaud S."/>
            <person name="Pasculle A.W."/>
            <person name="Nierman W.C."/>
            <person name="Driscoll E."/>
            <person name="Cumbie R."/>
            <person name="Clancy C.J."/>
            <person name="Dupont C.L."/>
        </authorList>
    </citation>
    <scope>NUCLEOTIDE SEQUENCE</scope>
    <source>
        <strain evidence="10">GL16</strain>
    </source>
</reference>
<evidence type="ECO:0000259" key="9">
    <source>
        <dbReference type="PROSITE" id="PS51767"/>
    </source>
</evidence>
<evidence type="ECO:0000313" key="11">
    <source>
        <dbReference type="Proteomes" id="UP000717996"/>
    </source>
</evidence>
<dbReference type="EMBL" id="JAANIT010000044">
    <property type="protein sequence ID" value="KAG1553271.1"/>
    <property type="molecule type" value="Genomic_DNA"/>
</dbReference>
<dbReference type="PANTHER" id="PTHR47966:SF51">
    <property type="entry name" value="BETA-SITE APP-CLEAVING ENZYME, ISOFORM A-RELATED"/>
    <property type="match status" value="1"/>
</dbReference>
<evidence type="ECO:0000256" key="3">
    <source>
        <dbReference type="ARBA" id="ARBA00013205"/>
    </source>
</evidence>
<keyword evidence="8" id="KW-0732">Signal</keyword>
<dbReference type="InterPro" id="IPR001969">
    <property type="entry name" value="Aspartic_peptidase_AS"/>
</dbReference>
<dbReference type="PANTHER" id="PTHR47966">
    <property type="entry name" value="BETA-SITE APP-CLEAVING ENZYME, ISOFORM A-RELATED"/>
    <property type="match status" value="1"/>
</dbReference>
<dbReference type="GO" id="GO:0004190">
    <property type="term" value="F:aspartic-type endopeptidase activity"/>
    <property type="evidence" value="ECO:0007669"/>
    <property type="project" value="UniProtKB-KW"/>
</dbReference>
<dbReference type="PROSITE" id="PS51767">
    <property type="entry name" value="PEPTIDASE_A1"/>
    <property type="match status" value="1"/>
</dbReference>
<dbReference type="OMA" id="GTINNEC"/>
<dbReference type="InterPro" id="IPR021109">
    <property type="entry name" value="Peptidase_aspartic_dom_sf"/>
</dbReference>
<dbReference type="OrthoDB" id="771136at2759"/>
<evidence type="ECO:0000256" key="4">
    <source>
        <dbReference type="ARBA" id="ARBA00022750"/>
    </source>
</evidence>
<evidence type="ECO:0000256" key="6">
    <source>
        <dbReference type="PIRSR" id="PIRSR601461-2"/>
    </source>
</evidence>
<dbReference type="AlphaFoldDB" id="A0A9P6YNL7"/>
<dbReference type="Gene3D" id="2.40.70.10">
    <property type="entry name" value="Acid Proteases"/>
    <property type="match status" value="2"/>
</dbReference>
<comment type="catalytic activity">
    <reaction evidence="1">
        <text>Hydrolysis of proteins with broad specificity similar to that of pepsin A, preferring hydrophobic residues at P1 and P1'. Clots milk and activates trypsinogen. Does not cleave 4-Gln-|-His-5, but does cleave 10-His-|-Leu-11 and 12-Val-|-Glu-13 in B chain of insulin.</text>
        <dbReference type="EC" id="3.4.23.21"/>
    </reaction>
</comment>
<evidence type="ECO:0000256" key="8">
    <source>
        <dbReference type="SAM" id="SignalP"/>
    </source>
</evidence>
<sequence length="403" mass="44245">MQLINLVLLFLPVITCLPTAQAPKPIDLPLQFIKRHSFQKRSSSLELPLLNDVGMSELGIQVKIGTPAKEFTLLFDTGSADTWVPSIRCLEINGCPEFLNRYNPIESHSSSQIINEVFNITYSIGGAAGLYFTDVLSLADGYTIQNQKLAMVESNRGAISHQRNKTVFLDGILGAGLPQGTIQYLQSGSGYDPVPVSLYESGLIPKPVFSVAIGQGDQGRVLFGDTIRPEGDFVYTPVAPAVSHWAVNTLGFQFKNRTTSRDFRFNQPTPVGIDTGSNFMYLPAALALDLAKTIAPGRFEALTGLFAVDCEYETSRDVLNLYFPGTQGQNVFISIPISKLVAKRESDGACFFLFTPSENEFILGNMFLRHFVVVFDFGKTRQIGFAPLVNDERIMSVNETTAA</sequence>
<evidence type="ECO:0000256" key="1">
    <source>
        <dbReference type="ARBA" id="ARBA00001130"/>
    </source>
</evidence>
<protein>
    <recommendedName>
        <fullName evidence="3">rhizopuspepsin</fullName>
        <ecNumber evidence="3">3.4.23.21</ecNumber>
    </recommendedName>
</protein>
<keyword evidence="4 7" id="KW-0064">Aspartyl protease</keyword>
<accession>A0A9P6YNL7</accession>
<proteinExistence type="inferred from homology"/>
<dbReference type="Proteomes" id="UP000717996">
    <property type="component" value="Unassembled WGS sequence"/>
</dbReference>
<dbReference type="InterPro" id="IPR001461">
    <property type="entry name" value="Aspartic_peptidase_A1"/>
</dbReference>
<evidence type="ECO:0000256" key="7">
    <source>
        <dbReference type="RuleBase" id="RU000454"/>
    </source>
</evidence>
<name>A0A9P6YNL7_RHIOR</name>
<dbReference type="PROSITE" id="PS00141">
    <property type="entry name" value="ASP_PROTEASE"/>
    <property type="match status" value="1"/>
</dbReference>
<dbReference type="CDD" id="cd05471">
    <property type="entry name" value="pepsin_like"/>
    <property type="match status" value="1"/>
</dbReference>
<feature type="disulfide bond" evidence="6">
    <location>
        <begin position="310"/>
        <end position="350"/>
    </location>
</feature>
<dbReference type="PRINTS" id="PR00792">
    <property type="entry name" value="PEPSIN"/>
</dbReference>
<evidence type="ECO:0000313" key="10">
    <source>
        <dbReference type="EMBL" id="KAG1553271.1"/>
    </source>
</evidence>
<feature type="signal peptide" evidence="8">
    <location>
        <begin position="1"/>
        <end position="16"/>
    </location>
</feature>
<dbReference type="SUPFAM" id="SSF50630">
    <property type="entry name" value="Acid proteases"/>
    <property type="match status" value="1"/>
</dbReference>
<feature type="domain" description="Peptidase A1" evidence="9">
    <location>
        <begin position="58"/>
        <end position="386"/>
    </location>
</feature>
<keyword evidence="7" id="KW-0645">Protease</keyword>
<evidence type="ECO:0000256" key="2">
    <source>
        <dbReference type="ARBA" id="ARBA00007447"/>
    </source>
</evidence>
<dbReference type="Pfam" id="PF00026">
    <property type="entry name" value="Asp"/>
    <property type="match status" value="1"/>
</dbReference>
<dbReference type="GO" id="GO:0006508">
    <property type="term" value="P:proteolysis"/>
    <property type="evidence" value="ECO:0007669"/>
    <property type="project" value="UniProtKB-KW"/>
</dbReference>